<dbReference type="InterPro" id="IPR000719">
    <property type="entry name" value="Prot_kinase_dom"/>
</dbReference>
<dbReference type="Pfam" id="PF00069">
    <property type="entry name" value="Pkinase"/>
    <property type="match status" value="1"/>
</dbReference>
<evidence type="ECO:0000256" key="5">
    <source>
        <dbReference type="SAM" id="MobiDB-lite"/>
    </source>
</evidence>
<name>A0A0F6W5J5_9BACT</name>
<evidence type="ECO:0000313" key="9">
    <source>
        <dbReference type="Proteomes" id="UP000034883"/>
    </source>
</evidence>
<keyword evidence="3 8" id="KW-0418">Kinase</keyword>
<feature type="domain" description="Protein kinase" evidence="7">
    <location>
        <begin position="17"/>
        <end position="298"/>
    </location>
</feature>
<keyword evidence="1" id="KW-0808">Transferase</keyword>
<keyword evidence="6" id="KW-0472">Membrane</keyword>
<keyword evidence="6" id="KW-1133">Transmembrane helix</keyword>
<dbReference type="GO" id="GO:0004674">
    <property type="term" value="F:protein serine/threonine kinase activity"/>
    <property type="evidence" value="ECO:0007669"/>
    <property type="project" value="UniProtKB-KW"/>
</dbReference>
<keyword evidence="9" id="KW-1185">Reference proteome</keyword>
<accession>A0A0F6W5J5</accession>
<evidence type="ECO:0000256" key="6">
    <source>
        <dbReference type="SAM" id="Phobius"/>
    </source>
</evidence>
<dbReference type="PANTHER" id="PTHR43289">
    <property type="entry name" value="MITOGEN-ACTIVATED PROTEIN KINASE KINASE KINASE 20-RELATED"/>
    <property type="match status" value="1"/>
</dbReference>
<evidence type="ECO:0000256" key="4">
    <source>
        <dbReference type="ARBA" id="ARBA00022840"/>
    </source>
</evidence>
<dbReference type="PROSITE" id="PS50011">
    <property type="entry name" value="PROTEIN_KINASE_DOM"/>
    <property type="match status" value="1"/>
</dbReference>
<keyword evidence="2" id="KW-0547">Nucleotide-binding</keyword>
<dbReference type="AlphaFoldDB" id="A0A0F6W5J5"/>
<dbReference type="InterPro" id="IPR011009">
    <property type="entry name" value="Kinase-like_dom_sf"/>
</dbReference>
<reference evidence="8 9" key="1">
    <citation type="submission" date="2015-03" db="EMBL/GenBank/DDBJ databases">
        <title>Genome assembly of Sandaracinus amylolyticus DSM 53668.</title>
        <authorList>
            <person name="Sharma G."/>
            <person name="Subramanian S."/>
        </authorList>
    </citation>
    <scope>NUCLEOTIDE SEQUENCE [LARGE SCALE GENOMIC DNA]</scope>
    <source>
        <strain evidence="8 9">DSM 53668</strain>
    </source>
</reference>
<evidence type="ECO:0000259" key="7">
    <source>
        <dbReference type="PROSITE" id="PS50011"/>
    </source>
</evidence>
<dbReference type="SMART" id="SM00220">
    <property type="entry name" value="S_TKc"/>
    <property type="match status" value="1"/>
</dbReference>
<dbReference type="InterPro" id="IPR008271">
    <property type="entry name" value="Ser/Thr_kinase_AS"/>
</dbReference>
<dbReference type="SUPFAM" id="SSF56112">
    <property type="entry name" value="Protein kinase-like (PK-like)"/>
    <property type="match status" value="1"/>
</dbReference>
<feature type="transmembrane region" description="Helical" evidence="6">
    <location>
        <begin position="374"/>
        <end position="398"/>
    </location>
</feature>
<gene>
    <name evidence="8" type="ORF">DB32_005104</name>
</gene>
<proteinExistence type="predicted"/>
<dbReference type="PROSITE" id="PS00108">
    <property type="entry name" value="PROTEIN_KINASE_ST"/>
    <property type="match status" value="1"/>
</dbReference>
<evidence type="ECO:0000256" key="1">
    <source>
        <dbReference type="ARBA" id="ARBA00022679"/>
    </source>
</evidence>
<dbReference type="KEGG" id="samy:DB32_005104"/>
<dbReference type="STRING" id="927083.DB32_005104"/>
<feature type="region of interest" description="Disordered" evidence="5">
    <location>
        <begin position="452"/>
        <end position="474"/>
    </location>
</feature>
<organism evidence="8 9">
    <name type="scientific">Sandaracinus amylolyticus</name>
    <dbReference type="NCBI Taxonomy" id="927083"/>
    <lineage>
        <taxon>Bacteria</taxon>
        <taxon>Pseudomonadati</taxon>
        <taxon>Myxococcota</taxon>
        <taxon>Polyangia</taxon>
        <taxon>Polyangiales</taxon>
        <taxon>Sandaracinaceae</taxon>
        <taxon>Sandaracinus</taxon>
    </lineage>
</organism>
<dbReference type="Proteomes" id="UP000034883">
    <property type="component" value="Chromosome"/>
</dbReference>
<protein>
    <submittedName>
        <fullName evidence="8">Serine/threonine protein kinase</fullName>
    </submittedName>
</protein>
<dbReference type="EMBL" id="CP011125">
    <property type="protein sequence ID" value="AKF07955.1"/>
    <property type="molecule type" value="Genomic_DNA"/>
</dbReference>
<keyword evidence="8" id="KW-0723">Serine/threonine-protein kinase</keyword>
<evidence type="ECO:0000256" key="2">
    <source>
        <dbReference type="ARBA" id="ARBA00022741"/>
    </source>
</evidence>
<evidence type="ECO:0000313" key="8">
    <source>
        <dbReference type="EMBL" id="AKF07955.1"/>
    </source>
</evidence>
<keyword evidence="6" id="KW-0812">Transmembrane</keyword>
<dbReference type="Gene3D" id="1.10.510.10">
    <property type="entry name" value="Transferase(Phosphotransferase) domain 1"/>
    <property type="match status" value="1"/>
</dbReference>
<dbReference type="PANTHER" id="PTHR43289:SF6">
    <property type="entry name" value="SERINE_THREONINE-PROTEIN KINASE NEKL-3"/>
    <property type="match status" value="1"/>
</dbReference>
<sequence length="596" mass="64125">MPALAQLVPGHVFARDFRILHLLAEGGMGAVYVVEQLSTGKRRALKAMLPQLVVDARARERFAQEARIAAHIESEHVVETVAAGIDEPTGLPWLAMELLEGRDLSHALRERGALPPSEVFEILQQLGDGLGAAHAKGIVHRDLKPENLFIAVSRRRGVPFTLKILDFGIAKLTQESRATASTTAAVGSPMWMAPEQTEQHARIRPATDVWALGLVAFYLLTGRSYWRVANHPEVRLTALFTEVLVTPLEPASVRAAQLGVGHLVPAGFDAWLARCLDRDPERRFPDARVALASLSPGLSLRDDAPHVPMTHEHRRVVPPTVAMTPSPVHPHAPTPYAPQGWAPHPHASTPYAVHSPSTATGSLPASRSTTTRSIALALGLVATLVGAGLSAFGGLVLWQRFAQREAPPPPRLVAHAQIDAGAQAQIDAGAHADAALAIADSGPVIVAPTAHDAGTHASRARSEVQRDPTPPGDDVTRFVWSEGARRRWRGTWSGQGWRYAITIALRRDGRDASGTIEWRLLETPRPDFQSRIGHQAEELVEGHYDEATGALDLAGYQSSDPTLVSTDHYDLRVAASGAISGRSQSDGGRVSARPAD</sequence>
<feature type="region of interest" description="Disordered" evidence="5">
    <location>
        <begin position="576"/>
        <end position="596"/>
    </location>
</feature>
<dbReference type="CDD" id="cd14014">
    <property type="entry name" value="STKc_PknB_like"/>
    <property type="match status" value="1"/>
</dbReference>
<dbReference type="RefSeq" id="WP_053235151.1">
    <property type="nucleotide sequence ID" value="NZ_CP011125.1"/>
</dbReference>
<evidence type="ECO:0000256" key="3">
    <source>
        <dbReference type="ARBA" id="ARBA00022777"/>
    </source>
</evidence>
<dbReference type="Gene3D" id="3.30.200.20">
    <property type="entry name" value="Phosphorylase Kinase, domain 1"/>
    <property type="match status" value="1"/>
</dbReference>
<keyword evidence="4" id="KW-0067">ATP-binding</keyword>
<dbReference type="GO" id="GO:0005524">
    <property type="term" value="F:ATP binding"/>
    <property type="evidence" value="ECO:0007669"/>
    <property type="project" value="UniProtKB-KW"/>
</dbReference>